<proteinExistence type="predicted"/>
<feature type="domain" description="VOC" evidence="1">
    <location>
        <begin position="134"/>
        <end position="252"/>
    </location>
</feature>
<comment type="caution">
    <text evidence="2">The sequence shown here is derived from an EMBL/GenBank/DDBJ whole genome shotgun (WGS) entry which is preliminary data.</text>
</comment>
<dbReference type="InterPro" id="IPR052164">
    <property type="entry name" value="Anthracycline_SecMetBiosynth"/>
</dbReference>
<accession>A0ABP4XZZ2</accession>
<dbReference type="CDD" id="cd07247">
    <property type="entry name" value="SgaA_N_like"/>
    <property type="match status" value="2"/>
</dbReference>
<dbReference type="EMBL" id="BAAALT010000039">
    <property type="protein sequence ID" value="GAA1795363.1"/>
    <property type="molecule type" value="Genomic_DNA"/>
</dbReference>
<dbReference type="Gene3D" id="3.10.180.10">
    <property type="entry name" value="2,3-Dihydroxybiphenyl 1,2-Dioxygenase, domain 1"/>
    <property type="match status" value="2"/>
</dbReference>
<dbReference type="Pfam" id="PF00903">
    <property type="entry name" value="Glyoxalase"/>
    <property type="match status" value="2"/>
</dbReference>
<evidence type="ECO:0000313" key="2">
    <source>
        <dbReference type="EMBL" id="GAA1795363.1"/>
    </source>
</evidence>
<dbReference type="SUPFAM" id="SSF54593">
    <property type="entry name" value="Glyoxalase/Bleomycin resistance protein/Dihydroxybiphenyl dioxygenase"/>
    <property type="match status" value="2"/>
</dbReference>
<dbReference type="InterPro" id="IPR004360">
    <property type="entry name" value="Glyas_Fos-R_dOase_dom"/>
</dbReference>
<dbReference type="InterPro" id="IPR029068">
    <property type="entry name" value="Glyas_Bleomycin-R_OHBP_Dase"/>
</dbReference>
<dbReference type="RefSeq" id="WP_344127975.1">
    <property type="nucleotide sequence ID" value="NZ_BAAALT010000039.1"/>
</dbReference>
<evidence type="ECO:0000313" key="3">
    <source>
        <dbReference type="Proteomes" id="UP001500218"/>
    </source>
</evidence>
<name>A0ABP4XZZ2_9ACTN</name>
<feature type="domain" description="VOC" evidence="1">
    <location>
        <begin position="7"/>
        <end position="121"/>
    </location>
</feature>
<dbReference type="PANTHER" id="PTHR33993:SF14">
    <property type="entry name" value="GB|AAF24581.1"/>
    <property type="match status" value="1"/>
</dbReference>
<dbReference type="Proteomes" id="UP001500218">
    <property type="component" value="Unassembled WGS sequence"/>
</dbReference>
<gene>
    <name evidence="2" type="ORF">GCM10009682_16370</name>
</gene>
<reference evidence="3" key="1">
    <citation type="journal article" date="2019" name="Int. J. Syst. Evol. Microbiol.">
        <title>The Global Catalogue of Microorganisms (GCM) 10K type strain sequencing project: providing services to taxonomists for standard genome sequencing and annotation.</title>
        <authorList>
            <consortium name="The Broad Institute Genomics Platform"/>
            <consortium name="The Broad Institute Genome Sequencing Center for Infectious Disease"/>
            <person name="Wu L."/>
            <person name="Ma J."/>
        </authorList>
    </citation>
    <scope>NUCLEOTIDE SEQUENCE [LARGE SCALE GENOMIC DNA]</scope>
    <source>
        <strain evidence="3">JCM 13250</strain>
    </source>
</reference>
<dbReference type="InterPro" id="IPR037523">
    <property type="entry name" value="VOC_core"/>
</dbReference>
<sequence length="256" mass="26821">MAVGAGVPGWVDLGSPDLDATKRFYGALFGWEPQTSPDPQFGGYTIFTKDGRSVAGAGSLMTPDQPVAWTTYIIVSSADETSDKISAAGGQVIAPPFDIAEQGRMAIALDAAGAAFGIWQPGEMKGAELFNAPGALSWEELYTRDVDSAKAFYSSVFGWATEDTLDDAGTITYTQWITGGRPVGGMMAMGDLFPADVPPYWGVYFGVTNCDEAAALVTRLGGTVVRPPVDIPEGRFANAVDPHGATFSVFEPAAAA</sequence>
<evidence type="ECO:0000259" key="1">
    <source>
        <dbReference type="PROSITE" id="PS51819"/>
    </source>
</evidence>
<organism evidence="2 3">
    <name type="scientific">Luedemannella flava</name>
    <dbReference type="NCBI Taxonomy" id="349316"/>
    <lineage>
        <taxon>Bacteria</taxon>
        <taxon>Bacillati</taxon>
        <taxon>Actinomycetota</taxon>
        <taxon>Actinomycetes</taxon>
        <taxon>Micromonosporales</taxon>
        <taxon>Micromonosporaceae</taxon>
        <taxon>Luedemannella</taxon>
    </lineage>
</organism>
<dbReference type="PANTHER" id="PTHR33993">
    <property type="entry name" value="GLYOXALASE-RELATED"/>
    <property type="match status" value="1"/>
</dbReference>
<dbReference type="PROSITE" id="PS51819">
    <property type="entry name" value="VOC"/>
    <property type="match status" value="2"/>
</dbReference>
<keyword evidence="3" id="KW-1185">Reference proteome</keyword>
<protein>
    <submittedName>
        <fullName evidence="2">VOC family protein</fullName>
    </submittedName>
</protein>